<dbReference type="Pfam" id="PF00160">
    <property type="entry name" value="Pro_isomerase"/>
    <property type="match status" value="1"/>
</dbReference>
<evidence type="ECO:0000256" key="1">
    <source>
        <dbReference type="ARBA" id="ARBA00007365"/>
    </source>
</evidence>
<gene>
    <name evidence="4" type="ORF">Dsin_024656</name>
</gene>
<feature type="domain" description="PPIase cyclophilin-type" evidence="3">
    <location>
        <begin position="20"/>
        <end position="110"/>
    </location>
</feature>
<reference evidence="4" key="1">
    <citation type="journal article" date="2023" name="Plant J.">
        <title>Genome sequences and population genomics provide insights into the demographic history, inbreeding, and mutation load of two 'living fossil' tree species of Dipteronia.</title>
        <authorList>
            <person name="Feng Y."/>
            <person name="Comes H.P."/>
            <person name="Chen J."/>
            <person name="Zhu S."/>
            <person name="Lu R."/>
            <person name="Zhang X."/>
            <person name="Li P."/>
            <person name="Qiu J."/>
            <person name="Olsen K.M."/>
            <person name="Qiu Y."/>
        </authorList>
    </citation>
    <scope>NUCLEOTIDE SEQUENCE</scope>
    <source>
        <strain evidence="4">NBL</strain>
    </source>
</reference>
<comment type="similarity">
    <text evidence="1 2">Belongs to the cyclophilin-type PPIase family.</text>
</comment>
<comment type="function">
    <text evidence="2">PPIases accelerate the folding of proteins. It catalyzes the cis-trans isomerization of proline imidic peptide bonds in oligopeptides.</text>
</comment>
<dbReference type="PANTHER" id="PTHR11071:SF561">
    <property type="entry name" value="PEPTIDYL-PROLYL CIS-TRANS ISOMERASE D-RELATED"/>
    <property type="match status" value="1"/>
</dbReference>
<dbReference type="GO" id="GO:0016018">
    <property type="term" value="F:cyclosporin A binding"/>
    <property type="evidence" value="ECO:0007669"/>
    <property type="project" value="TreeGrafter"/>
</dbReference>
<dbReference type="SUPFAM" id="SSF50891">
    <property type="entry name" value="Cyclophilin-like"/>
    <property type="match status" value="1"/>
</dbReference>
<keyword evidence="2" id="KW-0697">Rotamase</keyword>
<dbReference type="EC" id="5.2.1.8" evidence="2"/>
<protein>
    <recommendedName>
        <fullName evidence="2">Peptidyl-prolyl cis-trans isomerase</fullName>
        <shortName evidence="2">PPIase</shortName>
        <ecNumber evidence="2">5.2.1.8</ecNumber>
    </recommendedName>
</protein>
<dbReference type="PROSITE" id="PS50072">
    <property type="entry name" value="CSA_PPIASE_2"/>
    <property type="match status" value="1"/>
</dbReference>
<dbReference type="Gene3D" id="2.40.100.10">
    <property type="entry name" value="Cyclophilin-like"/>
    <property type="match status" value="1"/>
</dbReference>
<dbReference type="Proteomes" id="UP001281410">
    <property type="component" value="Unassembled WGS sequence"/>
</dbReference>
<evidence type="ECO:0000313" key="4">
    <source>
        <dbReference type="EMBL" id="KAK3193346.1"/>
    </source>
</evidence>
<keyword evidence="5" id="KW-1185">Reference proteome</keyword>
<name>A0AAD9ZUL1_9ROSI</name>
<dbReference type="GO" id="GO:0003755">
    <property type="term" value="F:peptidyl-prolyl cis-trans isomerase activity"/>
    <property type="evidence" value="ECO:0007669"/>
    <property type="project" value="UniProtKB-UniRule"/>
</dbReference>
<accession>A0AAD9ZUL1</accession>
<comment type="catalytic activity">
    <reaction evidence="2">
        <text>[protein]-peptidylproline (omega=180) = [protein]-peptidylproline (omega=0)</text>
        <dbReference type="Rhea" id="RHEA:16237"/>
        <dbReference type="Rhea" id="RHEA-COMP:10747"/>
        <dbReference type="Rhea" id="RHEA-COMP:10748"/>
        <dbReference type="ChEBI" id="CHEBI:83833"/>
        <dbReference type="ChEBI" id="CHEBI:83834"/>
        <dbReference type="EC" id="5.2.1.8"/>
    </reaction>
</comment>
<comment type="caution">
    <text evidence="4">The sequence shown here is derived from an EMBL/GenBank/DDBJ whole genome shotgun (WGS) entry which is preliminary data.</text>
</comment>
<organism evidence="4 5">
    <name type="scientific">Dipteronia sinensis</name>
    <dbReference type="NCBI Taxonomy" id="43782"/>
    <lineage>
        <taxon>Eukaryota</taxon>
        <taxon>Viridiplantae</taxon>
        <taxon>Streptophyta</taxon>
        <taxon>Embryophyta</taxon>
        <taxon>Tracheophyta</taxon>
        <taxon>Spermatophyta</taxon>
        <taxon>Magnoliopsida</taxon>
        <taxon>eudicotyledons</taxon>
        <taxon>Gunneridae</taxon>
        <taxon>Pentapetalae</taxon>
        <taxon>rosids</taxon>
        <taxon>malvids</taxon>
        <taxon>Sapindales</taxon>
        <taxon>Sapindaceae</taxon>
        <taxon>Hippocastanoideae</taxon>
        <taxon>Acereae</taxon>
        <taxon>Dipteronia</taxon>
    </lineage>
</organism>
<dbReference type="EMBL" id="JANJYJ010000008">
    <property type="protein sequence ID" value="KAK3193346.1"/>
    <property type="molecule type" value="Genomic_DNA"/>
</dbReference>
<dbReference type="PRINTS" id="PR00153">
    <property type="entry name" value="CSAPPISMRASE"/>
</dbReference>
<dbReference type="GO" id="GO:0006457">
    <property type="term" value="P:protein folding"/>
    <property type="evidence" value="ECO:0007669"/>
    <property type="project" value="TreeGrafter"/>
</dbReference>
<evidence type="ECO:0000259" key="3">
    <source>
        <dbReference type="PROSITE" id="PS50072"/>
    </source>
</evidence>
<evidence type="ECO:0000256" key="2">
    <source>
        <dbReference type="RuleBase" id="RU363019"/>
    </source>
</evidence>
<dbReference type="InterPro" id="IPR002130">
    <property type="entry name" value="Cyclophilin-type_PPIase_dom"/>
</dbReference>
<evidence type="ECO:0000313" key="5">
    <source>
        <dbReference type="Proteomes" id="UP001281410"/>
    </source>
</evidence>
<dbReference type="GO" id="GO:0005737">
    <property type="term" value="C:cytoplasm"/>
    <property type="evidence" value="ECO:0007669"/>
    <property type="project" value="TreeGrafter"/>
</dbReference>
<dbReference type="AlphaFoldDB" id="A0AAD9ZUL1"/>
<sequence>MEGHRIYGIMENGNANPRVFFDLDIGGNPAGRLVIKLFADTTPITAENFRALCTGEKGIKKNGKPFHYKGTIFHRVIPKCLFNGGDLTEGNGLGGESIYGDSFADVNFIN</sequence>
<proteinExistence type="inferred from homology"/>
<dbReference type="InterPro" id="IPR029000">
    <property type="entry name" value="Cyclophilin-like_dom_sf"/>
</dbReference>
<keyword evidence="2" id="KW-0413">Isomerase</keyword>
<dbReference type="PANTHER" id="PTHR11071">
    <property type="entry name" value="PEPTIDYL-PROLYL CIS-TRANS ISOMERASE"/>
    <property type="match status" value="1"/>
</dbReference>